<organism evidence="1 2">
    <name type="scientific">Synechococcus phage ACG-2014g</name>
    <dbReference type="NCBI Taxonomy" id="1493512"/>
    <lineage>
        <taxon>Viruses</taxon>
        <taxon>Duplodnaviria</taxon>
        <taxon>Heunggongvirae</taxon>
        <taxon>Uroviricota</taxon>
        <taxon>Caudoviricetes</taxon>
        <taxon>Pantevenvirales</taxon>
        <taxon>Kyanoviridae</taxon>
        <taxon>Macariavirus</taxon>
        <taxon>Macariavirus tuscon14g</taxon>
    </lineage>
</organism>
<protein>
    <submittedName>
        <fullName evidence="1">Uncharacterized protein</fullName>
    </submittedName>
</protein>
<proteinExistence type="predicted"/>
<dbReference type="GeneID" id="24171660"/>
<dbReference type="RefSeq" id="YP_009133590.1">
    <property type="nucleotide sequence ID" value="NC_026924.1"/>
</dbReference>
<reference evidence="1 2" key="1">
    <citation type="submission" date="2013-12" db="EMBL/GenBank/DDBJ databases">
        <title>Ecological redundancy of diverse viral populations within a natural community.</title>
        <authorList>
            <person name="Gregory A.C."/>
            <person name="LaButti K."/>
            <person name="Copeland A."/>
            <person name="Woyke T."/>
            <person name="Sullivan M.B."/>
        </authorList>
    </citation>
    <scope>NUCLEOTIDE SEQUENCE [LARGE SCALE GENOMIC DNA]</scope>
    <source>
        <strain evidence="1">Syn7803US105</strain>
    </source>
</reference>
<sequence>MALTKISGNQISTATIATMDSLSFLDGESILKLPNGTTAQRPGSPTQGTLRYNSELNNNAGAAEVYVANNGTGNPGWVAVGSGGASLGKGGVIRSNPDFIDENITVDPSLDDKFKNAFTRGPLEIRDGFTVTIADTADWQIWGGEPADPFPGEVLAMGYAQTPATRYTLNADNLSDTGATIPNLAVSFTPTRTTSKVIITASISNNNRHVYSFGVKRDGVLLTTGAANSNNSNSSGAVVTGYHGADVEGELTTTTFSFEDTSVSAGDTYVYEICGTASWSGGVRDLFINDRQQNDMRSISSMTVTEIMG</sequence>
<gene>
    <name evidence="1" type="ORF">Syn7803US105_30</name>
</gene>
<accession>A0A0E3FDF3</accession>
<evidence type="ECO:0000313" key="1">
    <source>
        <dbReference type="EMBL" id="AIX24374.1"/>
    </source>
</evidence>
<keyword evidence="2" id="KW-1185">Reference proteome</keyword>
<dbReference type="OrthoDB" id="10595at10239"/>
<dbReference type="Proteomes" id="UP000033010">
    <property type="component" value="Segment"/>
</dbReference>
<evidence type="ECO:0000313" key="2">
    <source>
        <dbReference type="Proteomes" id="UP000033010"/>
    </source>
</evidence>
<name>A0A0E3FDF3_9CAUD</name>
<dbReference type="KEGG" id="vg:24171660"/>
<dbReference type="EMBL" id="KJ019071">
    <property type="protein sequence ID" value="AIX24374.1"/>
    <property type="molecule type" value="Genomic_DNA"/>
</dbReference>